<name>A0ABN0XHE2_9ACTN</name>
<dbReference type="Proteomes" id="UP001500063">
    <property type="component" value="Unassembled WGS sequence"/>
</dbReference>
<evidence type="ECO:0000313" key="4">
    <source>
        <dbReference type="EMBL" id="GAA0364285.1"/>
    </source>
</evidence>
<evidence type="ECO:0000256" key="1">
    <source>
        <dbReference type="ARBA" id="ARBA00023157"/>
    </source>
</evidence>
<dbReference type="EMBL" id="BAAABW010000026">
    <property type="protein sequence ID" value="GAA0364285.1"/>
    <property type="molecule type" value="Genomic_DNA"/>
</dbReference>
<feature type="domain" description="Peptidase S1" evidence="3">
    <location>
        <begin position="32"/>
        <end position="254"/>
    </location>
</feature>
<proteinExistence type="predicted"/>
<dbReference type="Pfam" id="PF00089">
    <property type="entry name" value="Trypsin"/>
    <property type="match status" value="1"/>
</dbReference>
<evidence type="ECO:0000259" key="3">
    <source>
        <dbReference type="PROSITE" id="PS50240"/>
    </source>
</evidence>
<dbReference type="RefSeq" id="WP_344120710.1">
    <property type="nucleotide sequence ID" value="NZ_BAAABW010000026.1"/>
</dbReference>
<reference evidence="4 5" key="1">
    <citation type="journal article" date="2019" name="Int. J. Syst. Evol. Microbiol.">
        <title>The Global Catalogue of Microorganisms (GCM) 10K type strain sequencing project: providing services to taxonomists for standard genome sequencing and annotation.</title>
        <authorList>
            <consortium name="The Broad Institute Genomics Platform"/>
            <consortium name="The Broad Institute Genome Sequencing Center for Infectious Disease"/>
            <person name="Wu L."/>
            <person name="Ma J."/>
        </authorList>
    </citation>
    <scope>NUCLEOTIDE SEQUENCE [LARGE SCALE GENOMIC DNA]</scope>
    <source>
        <strain evidence="4 5">JCM 4565</strain>
    </source>
</reference>
<organism evidence="4 5">
    <name type="scientific">Streptomyces blastmyceticus</name>
    <dbReference type="NCBI Taxonomy" id="68180"/>
    <lineage>
        <taxon>Bacteria</taxon>
        <taxon>Bacillati</taxon>
        <taxon>Actinomycetota</taxon>
        <taxon>Actinomycetes</taxon>
        <taxon>Kitasatosporales</taxon>
        <taxon>Streptomycetaceae</taxon>
        <taxon>Streptomyces</taxon>
    </lineage>
</organism>
<accession>A0ABN0XHE2</accession>
<dbReference type="InterPro" id="IPR043504">
    <property type="entry name" value="Peptidase_S1_PA_chymotrypsin"/>
</dbReference>
<feature type="chain" id="PRO_5046065941" description="Peptidase S1 domain-containing protein" evidence="2">
    <location>
        <begin position="32"/>
        <end position="528"/>
    </location>
</feature>
<dbReference type="PRINTS" id="PR00722">
    <property type="entry name" value="CHYMOTRYPSIN"/>
</dbReference>
<comment type="caution">
    <text evidence="4">The sequence shown here is derived from an EMBL/GenBank/DDBJ whole genome shotgun (WGS) entry which is preliminary data.</text>
</comment>
<keyword evidence="2" id="KW-0732">Signal</keyword>
<evidence type="ECO:0000256" key="2">
    <source>
        <dbReference type="SAM" id="SignalP"/>
    </source>
</evidence>
<keyword evidence="1" id="KW-1015">Disulfide bond</keyword>
<dbReference type="InterPro" id="IPR001254">
    <property type="entry name" value="Trypsin_dom"/>
</dbReference>
<evidence type="ECO:0000313" key="5">
    <source>
        <dbReference type="Proteomes" id="UP001500063"/>
    </source>
</evidence>
<dbReference type="PROSITE" id="PS50240">
    <property type="entry name" value="TRYPSIN_DOM"/>
    <property type="match status" value="1"/>
</dbReference>
<dbReference type="SMART" id="SM00020">
    <property type="entry name" value="Tryp_SPc"/>
    <property type="match status" value="1"/>
</dbReference>
<dbReference type="InterPro" id="IPR009003">
    <property type="entry name" value="Peptidase_S1_PA"/>
</dbReference>
<dbReference type="InterPro" id="IPR001314">
    <property type="entry name" value="Peptidase_S1A"/>
</dbReference>
<dbReference type="PANTHER" id="PTHR24250">
    <property type="entry name" value="CHYMOTRYPSIN-RELATED"/>
    <property type="match status" value="1"/>
</dbReference>
<feature type="signal peptide" evidence="2">
    <location>
        <begin position="1"/>
        <end position="31"/>
    </location>
</feature>
<dbReference type="Gene3D" id="2.40.10.10">
    <property type="entry name" value="Trypsin-like serine proteases"/>
    <property type="match status" value="1"/>
</dbReference>
<sequence length="528" mass="55788">MPAIRPRAAWVTGLLASAVTTSLLTGVPAHAVVGEAAKDGTFAFTAKLDIGGGQRSCSAALVEQEWLVTAASCFADNPAQGFKVAAGAPKLKTTATIGRTDLTRDGGVVANVVELVPSEGRDLVMARLDQRVTGVTPVGVGFNAVLPGEDLWVSGYGRTKDEWVPDRLHYAKFSVGTVNDTSLGLTGKSGDAVVCQGDTGGPAFRDIGGRYELVGVNGTSGQGGCFGSDESETRKGAVDTRVDDIAGWIQTVSSRNLLSRVDWKNAAYMASGYFTGNSAGAKRRMDLFVAWKDGSASIFQGADHNNPKPAFSMEHKVAPAGSYWKDARAVTAGNFTGSGSDGITVRWASGKLSTYTHVDQNGFHDEKTLAYSDTWKRARLITAGRYTANALRDDLVVVWDDGKTALYADTDTNQVSKEYQINKGDSWAAAEQITSGEFTGGSTADLVIRWSDGSASLLGNVDSTGYHGRTSIRSQQSAWKNAQILTTGSFTAAANRPNDILVRWNDGPLSYYPGVDAAGTHGEVQLVG</sequence>
<dbReference type="SUPFAM" id="SSF50494">
    <property type="entry name" value="Trypsin-like serine proteases"/>
    <property type="match status" value="1"/>
</dbReference>
<protein>
    <recommendedName>
        <fullName evidence="3">Peptidase S1 domain-containing protein</fullName>
    </recommendedName>
</protein>
<gene>
    <name evidence="4" type="ORF">GCM10010319_47660</name>
</gene>
<keyword evidence="5" id="KW-1185">Reference proteome</keyword>